<protein>
    <submittedName>
        <fullName evidence="1">Uncharacterized protein</fullName>
    </submittedName>
</protein>
<name>A0AAE9MC38_ACIPI</name>
<gene>
    <name evidence="1" type="ORF">MWH18_07785</name>
</gene>
<reference evidence="1" key="1">
    <citation type="submission" date="2022-04" db="EMBL/GenBank/DDBJ databases">
        <title>Emergence of ST220 Acinetobacter pittii strain in bloodstream infection, which co-producing chromosomal NDM-1 and OXA-820 carbapenemases.</title>
        <authorList>
            <person name="Tian C."/>
            <person name="Xing M."/>
            <person name="Fu L."/>
            <person name="Xia D."/>
        </authorList>
    </citation>
    <scope>NUCLEOTIDE SEQUENCE</scope>
    <source>
        <strain evidence="1">TCM</strain>
    </source>
</reference>
<organism evidence="1 2">
    <name type="scientific">Acinetobacter pittii</name>
    <name type="common">Acinetobacter genomosp. 3</name>
    <dbReference type="NCBI Taxonomy" id="48296"/>
    <lineage>
        <taxon>Bacteria</taxon>
        <taxon>Pseudomonadati</taxon>
        <taxon>Pseudomonadota</taxon>
        <taxon>Gammaproteobacteria</taxon>
        <taxon>Moraxellales</taxon>
        <taxon>Moraxellaceae</taxon>
        <taxon>Acinetobacter</taxon>
        <taxon>Acinetobacter calcoaceticus/baumannii complex</taxon>
    </lineage>
</organism>
<dbReference type="AlphaFoldDB" id="A0AAE9MC38"/>
<dbReference type="RefSeq" id="WP_109114550.1">
    <property type="nucleotide sequence ID" value="NZ_CP029610.1"/>
</dbReference>
<evidence type="ECO:0000313" key="1">
    <source>
        <dbReference type="EMBL" id="USU96139.1"/>
    </source>
</evidence>
<evidence type="ECO:0000313" key="2">
    <source>
        <dbReference type="Proteomes" id="UP001055514"/>
    </source>
</evidence>
<dbReference type="Proteomes" id="UP001055514">
    <property type="component" value="Chromosome"/>
</dbReference>
<accession>A0AAE9MC38</accession>
<dbReference type="EMBL" id="CP095407">
    <property type="protein sequence ID" value="USU96139.1"/>
    <property type="molecule type" value="Genomic_DNA"/>
</dbReference>
<proteinExistence type="predicted"/>
<sequence length="103" mass="11674">MEKVFLEDDLPVAIEINRNKKKIKCTKFVISDLTALEYVEAQSKISGLQYVSISDVVAMVKLIDSNGIQYEPTYDEIAQTTQFNLTHFFNKKAELEAKVKAAN</sequence>